<evidence type="ECO:0000313" key="9">
    <source>
        <dbReference type="EMBL" id="RDL30493.1"/>
    </source>
</evidence>
<gene>
    <name evidence="9" type="ORF">BP5553_10371</name>
</gene>
<evidence type="ECO:0000259" key="8">
    <source>
        <dbReference type="PROSITE" id="PS50048"/>
    </source>
</evidence>
<dbReference type="Gene3D" id="4.10.240.10">
    <property type="entry name" value="Zn(2)-C6 fungal-type DNA-binding domain"/>
    <property type="match status" value="1"/>
</dbReference>
<dbReference type="InterPro" id="IPR036864">
    <property type="entry name" value="Zn2-C6_fun-type_DNA-bd_sf"/>
</dbReference>
<dbReference type="PANTHER" id="PTHR36206">
    <property type="entry name" value="ASPERCRYPTIN BIOSYNTHESIS CLUSTER-SPECIFIC TRANSCRIPTION REGULATOR ATNN-RELATED"/>
    <property type="match status" value="1"/>
</dbReference>
<protein>
    <recommendedName>
        <fullName evidence="8">Zn(2)-C6 fungal-type domain-containing protein</fullName>
    </recommendedName>
</protein>
<dbReference type="Proteomes" id="UP000254866">
    <property type="component" value="Unassembled WGS sequence"/>
</dbReference>
<evidence type="ECO:0000256" key="1">
    <source>
        <dbReference type="ARBA" id="ARBA00022723"/>
    </source>
</evidence>
<keyword evidence="10" id="KW-1185">Reference proteome</keyword>
<evidence type="ECO:0000256" key="7">
    <source>
        <dbReference type="SAM" id="MobiDB-lite"/>
    </source>
</evidence>
<evidence type="ECO:0000256" key="2">
    <source>
        <dbReference type="ARBA" id="ARBA00022833"/>
    </source>
</evidence>
<keyword evidence="6" id="KW-0539">Nucleus</keyword>
<dbReference type="GO" id="GO:0000981">
    <property type="term" value="F:DNA-binding transcription factor activity, RNA polymerase II-specific"/>
    <property type="evidence" value="ECO:0007669"/>
    <property type="project" value="InterPro"/>
</dbReference>
<dbReference type="PROSITE" id="PS00463">
    <property type="entry name" value="ZN2_CY6_FUNGAL_1"/>
    <property type="match status" value="1"/>
</dbReference>
<evidence type="ECO:0000256" key="5">
    <source>
        <dbReference type="ARBA" id="ARBA00023163"/>
    </source>
</evidence>
<keyword evidence="5" id="KW-0804">Transcription</keyword>
<dbReference type="PROSITE" id="PS50048">
    <property type="entry name" value="ZN2_CY6_FUNGAL_2"/>
    <property type="match status" value="1"/>
</dbReference>
<dbReference type="GO" id="GO:0003677">
    <property type="term" value="F:DNA binding"/>
    <property type="evidence" value="ECO:0007669"/>
    <property type="project" value="UniProtKB-KW"/>
</dbReference>
<dbReference type="InterPro" id="IPR001138">
    <property type="entry name" value="Zn2Cys6_DnaBD"/>
</dbReference>
<dbReference type="CDD" id="cd00067">
    <property type="entry name" value="GAL4"/>
    <property type="match status" value="1"/>
</dbReference>
<evidence type="ECO:0000256" key="4">
    <source>
        <dbReference type="ARBA" id="ARBA00023125"/>
    </source>
</evidence>
<evidence type="ECO:0000256" key="6">
    <source>
        <dbReference type="ARBA" id="ARBA00023242"/>
    </source>
</evidence>
<dbReference type="AlphaFoldDB" id="A0A370TA27"/>
<dbReference type="InterPro" id="IPR021858">
    <property type="entry name" value="Fun_TF"/>
</dbReference>
<accession>A0A370TA27</accession>
<dbReference type="GO" id="GO:0008270">
    <property type="term" value="F:zinc ion binding"/>
    <property type="evidence" value="ECO:0007669"/>
    <property type="project" value="InterPro"/>
</dbReference>
<dbReference type="InterPro" id="IPR052360">
    <property type="entry name" value="Transcr_Regulatory_Proteins"/>
</dbReference>
<feature type="domain" description="Zn(2)-C6 fungal-type" evidence="8">
    <location>
        <begin position="20"/>
        <end position="48"/>
    </location>
</feature>
<dbReference type="GeneID" id="43603220"/>
<keyword evidence="1" id="KW-0479">Metal-binding</keyword>
<keyword evidence="2" id="KW-0862">Zinc</keyword>
<reference evidence="9 10" key="1">
    <citation type="journal article" date="2018" name="IMA Fungus">
        <title>IMA Genome-F 9: Draft genome sequence of Annulohypoxylon stygium, Aspergillus mulundensis, Berkeleyomyces basicola (syn. Thielaviopsis basicola), Ceratocystis smalleyi, two Cercospora beticola strains, Coleophoma cylindrospora, Fusarium fracticaudum, Phialophora cf. hyalina, and Morchella septimelata.</title>
        <authorList>
            <person name="Wingfield B.D."/>
            <person name="Bills G.F."/>
            <person name="Dong Y."/>
            <person name="Huang W."/>
            <person name="Nel W.J."/>
            <person name="Swalarsk-Parry B.S."/>
            <person name="Vaghefi N."/>
            <person name="Wilken P.M."/>
            <person name="An Z."/>
            <person name="de Beer Z.W."/>
            <person name="De Vos L."/>
            <person name="Chen L."/>
            <person name="Duong T.A."/>
            <person name="Gao Y."/>
            <person name="Hammerbacher A."/>
            <person name="Kikkert J.R."/>
            <person name="Li Y."/>
            <person name="Li H."/>
            <person name="Li K."/>
            <person name="Li Q."/>
            <person name="Liu X."/>
            <person name="Ma X."/>
            <person name="Naidoo K."/>
            <person name="Pethybridge S.J."/>
            <person name="Sun J."/>
            <person name="Steenkamp E.T."/>
            <person name="van der Nest M.A."/>
            <person name="van Wyk S."/>
            <person name="Wingfield M.J."/>
            <person name="Xiong C."/>
            <person name="Yue Q."/>
            <person name="Zhang X."/>
        </authorList>
    </citation>
    <scope>NUCLEOTIDE SEQUENCE [LARGE SCALE GENOMIC DNA]</scope>
    <source>
        <strain evidence="9 10">BP 5553</strain>
    </source>
</reference>
<dbReference type="PANTHER" id="PTHR36206:SF4">
    <property type="entry name" value="HYPOTHETICAL CONSERVED PROTEIN (EUROFUNG)-RELATED"/>
    <property type="match status" value="1"/>
</dbReference>
<dbReference type="SUPFAM" id="SSF57701">
    <property type="entry name" value="Zn2/Cys6 DNA-binding domain"/>
    <property type="match status" value="1"/>
</dbReference>
<dbReference type="OrthoDB" id="2593732at2759"/>
<dbReference type="SMART" id="SM00066">
    <property type="entry name" value="GAL4"/>
    <property type="match status" value="1"/>
</dbReference>
<dbReference type="RefSeq" id="XP_031865018.1">
    <property type="nucleotide sequence ID" value="XM_032018994.1"/>
</dbReference>
<proteinExistence type="predicted"/>
<keyword evidence="3" id="KW-0805">Transcription regulation</keyword>
<evidence type="ECO:0000256" key="3">
    <source>
        <dbReference type="ARBA" id="ARBA00023015"/>
    </source>
</evidence>
<keyword evidence="4" id="KW-0238">DNA-binding</keyword>
<dbReference type="EMBL" id="NPIC01000015">
    <property type="protein sequence ID" value="RDL30493.1"/>
    <property type="molecule type" value="Genomic_DNA"/>
</dbReference>
<dbReference type="Pfam" id="PF00172">
    <property type="entry name" value="Zn_clus"/>
    <property type="match status" value="1"/>
</dbReference>
<feature type="region of interest" description="Disordered" evidence="7">
    <location>
        <begin position="614"/>
        <end position="684"/>
    </location>
</feature>
<evidence type="ECO:0000313" key="10">
    <source>
        <dbReference type="Proteomes" id="UP000254866"/>
    </source>
</evidence>
<dbReference type="Pfam" id="PF11951">
    <property type="entry name" value="Fungal_trans_2"/>
    <property type="match status" value="1"/>
</dbReference>
<organism evidence="9 10">
    <name type="scientific">Venustampulla echinocandica</name>
    <dbReference type="NCBI Taxonomy" id="2656787"/>
    <lineage>
        <taxon>Eukaryota</taxon>
        <taxon>Fungi</taxon>
        <taxon>Dikarya</taxon>
        <taxon>Ascomycota</taxon>
        <taxon>Pezizomycotina</taxon>
        <taxon>Leotiomycetes</taxon>
        <taxon>Helotiales</taxon>
        <taxon>Pleuroascaceae</taxon>
        <taxon>Venustampulla</taxon>
    </lineage>
</organism>
<name>A0A370TA27_9HELO</name>
<sequence length="684" mass="75742">MAIGQVQQRKRRSSPKVKTGCGTCKVRRIKCDEARPSCQRCLTTGRKCDGYSSDITISSQTPKNSTDLIQRISVYIPGNAEEKRGFDFFLRNTAAELSGYYDSSFWGKLILAASAQKPSLRHSVIAIGALHEDFSRKRLVPSTPSAEDQKTQFALNQYAKAMGALRRSLSSGKEEPLTALMSCILFICFDSLRGWFESAMVHLQSGLTILRDMRRSSTGNHIIEDNIAPLFRRLSIQSIIYVNTKSKHDQTAFARKLMDVSGKEIVISEEFESLEEARNALNQAADGLFRVLYMWDGALPVILQPTESLSIFDKYTSQLSLWNLAFEKFMVSKSKDLTSREVQGAALLKIHHTTAKIMAGVYPDMSDMRAVSEAVNAEKFLGYLDDFQIVINLSRVLIAAAEQDAKNGKPPLTFSSDLGLIGPLYYACINCSTVSIRATAMELLLRCPRREGMWNSVLVAQMIQQYWELEAGHKEAQEMGVEVDEFGFPVPFSDRGSVHFAYFGRPTEMNTTGVSLPLSPSRDPANAWIWAAWCRRRTGIGPGDKMEGIDGPDDSEHDFNYSWNIATQQAIGMELFPRTTVVRGPAGVGWPVQRSKTTYEIRALAALVHPDATYQQIKQRRKPSPAPDAQRAAPSGKEGGYSIQSIQGVAGMQDEAAKTAGKQGQRGSGNVFTRMRAQDMGGGV</sequence>
<comment type="caution">
    <text evidence="9">The sequence shown here is derived from an EMBL/GenBank/DDBJ whole genome shotgun (WGS) entry which is preliminary data.</text>
</comment>